<keyword evidence="1" id="KW-0347">Helicase</keyword>
<keyword evidence="2" id="KW-1185">Reference proteome</keyword>
<protein>
    <submittedName>
        <fullName evidence="1">MCM DNA helicase complex subunit</fullName>
    </submittedName>
</protein>
<keyword evidence="1" id="KW-0547">Nucleotide-binding</keyword>
<proteinExistence type="predicted"/>
<organism evidence="1 2">
    <name type="scientific">Sphaerodactylus townsendi</name>
    <dbReference type="NCBI Taxonomy" id="933632"/>
    <lineage>
        <taxon>Eukaryota</taxon>
        <taxon>Metazoa</taxon>
        <taxon>Chordata</taxon>
        <taxon>Craniata</taxon>
        <taxon>Vertebrata</taxon>
        <taxon>Euteleostomi</taxon>
        <taxon>Lepidosauria</taxon>
        <taxon>Squamata</taxon>
        <taxon>Bifurcata</taxon>
        <taxon>Gekkota</taxon>
        <taxon>Sphaerodactylidae</taxon>
        <taxon>Sphaerodactylus</taxon>
    </lineage>
</organism>
<keyword evidence="1" id="KW-0067">ATP-binding</keyword>
<accession>A0ACB8GEU1</accession>
<comment type="caution">
    <text evidence="1">The sequence shown here is derived from an EMBL/GenBank/DDBJ whole genome shotgun (WGS) entry which is preliminary data.</text>
</comment>
<sequence>MAAPVDDTELRSPADYLDFLDEDQGIYQSKVRTMISDNQYRLIVNINDLRRKNEKRARRYVLNSYDQYKTPMENIGLQDSLLSRFDLLFIVLDQMDPEQDREISDHVLRMHRYRAAGEQDGDVMPLGSSVERLATEDPSLAEEEEQEVQIYEKHDDLLHGPKRRKEKIVSVEFMRKYINFAKMLKPVLTEEAAAFIAKSYSELRSQEEVNSDVARTCPITARTLETLIRLSTAHAKARMCKSIDEVDAKAALDLVQFAYFKKVLEKEKKRKKQSRDEAEQETDEEEERETERKQKKRRKATGGERPDPYDFSDTEEEMPEVQARTPKSPDPPGTGETKTKLAESRLKEFKAALLEVFRSTHAQSVGLENVMKSINQDRPTPFLSSEVKAALEQMQDDNQIMMSDDIIFLI</sequence>
<keyword evidence="1" id="KW-0378">Hydrolase</keyword>
<name>A0ACB8GEU1_9SAUR</name>
<reference evidence="1" key="1">
    <citation type="submission" date="2021-08" db="EMBL/GenBank/DDBJ databases">
        <title>The first chromosome-level gecko genome reveals the dynamic sex chromosomes of Neotropical dwarf geckos (Sphaerodactylidae: Sphaerodactylus).</title>
        <authorList>
            <person name="Pinto B.J."/>
            <person name="Keating S.E."/>
            <person name="Gamble T."/>
        </authorList>
    </citation>
    <scope>NUCLEOTIDE SEQUENCE</scope>
    <source>
        <strain evidence="1">TG3544</strain>
    </source>
</reference>
<gene>
    <name evidence="1" type="primary">MCM3</name>
    <name evidence="1" type="ORF">K3G42_033796</name>
</gene>
<dbReference type="Proteomes" id="UP000827872">
    <property type="component" value="Linkage Group LG01"/>
</dbReference>
<dbReference type="EMBL" id="CM037614">
    <property type="protein sequence ID" value="KAH8018211.1"/>
    <property type="molecule type" value="Genomic_DNA"/>
</dbReference>
<evidence type="ECO:0000313" key="2">
    <source>
        <dbReference type="Proteomes" id="UP000827872"/>
    </source>
</evidence>
<evidence type="ECO:0000313" key="1">
    <source>
        <dbReference type="EMBL" id="KAH8018211.1"/>
    </source>
</evidence>